<comment type="caution">
    <text evidence="1">The sequence shown here is derived from an EMBL/GenBank/DDBJ whole genome shotgun (WGS) entry which is preliminary data.</text>
</comment>
<dbReference type="PANTHER" id="PTHR34389">
    <property type="entry name" value="L-RHAMNOSE MUTAROTASE"/>
    <property type="match status" value="1"/>
</dbReference>
<dbReference type="Pfam" id="PF05336">
    <property type="entry name" value="rhaM"/>
    <property type="match status" value="1"/>
</dbReference>
<dbReference type="EMBL" id="JAZAVJ010000028">
    <property type="protein sequence ID" value="KAK7420673.1"/>
    <property type="molecule type" value="Genomic_DNA"/>
</dbReference>
<dbReference type="InterPro" id="IPR011008">
    <property type="entry name" value="Dimeric_a/b-barrel"/>
</dbReference>
<proteinExistence type="predicted"/>
<reference evidence="1 2" key="1">
    <citation type="journal article" date="2025" name="Microbiol. Resour. Announc.">
        <title>Draft genome sequences for Neonectria magnoliae and Neonectria punicea, canker pathogens of Liriodendron tulipifera and Acer saccharum in West Virginia.</title>
        <authorList>
            <person name="Petronek H.M."/>
            <person name="Kasson M.T."/>
            <person name="Metheny A.M."/>
            <person name="Stauder C.M."/>
            <person name="Lovett B."/>
            <person name="Lynch S.C."/>
            <person name="Garnas J.R."/>
            <person name="Kasson L.R."/>
            <person name="Stajich J.E."/>
        </authorList>
    </citation>
    <scope>NUCLEOTIDE SEQUENCE [LARGE SCALE GENOMIC DNA]</scope>
    <source>
        <strain evidence="1 2">NRRL 64653</strain>
    </source>
</reference>
<organism evidence="1 2">
    <name type="scientific">Neonectria punicea</name>
    <dbReference type="NCBI Taxonomy" id="979145"/>
    <lineage>
        <taxon>Eukaryota</taxon>
        <taxon>Fungi</taxon>
        <taxon>Dikarya</taxon>
        <taxon>Ascomycota</taxon>
        <taxon>Pezizomycotina</taxon>
        <taxon>Sordariomycetes</taxon>
        <taxon>Hypocreomycetidae</taxon>
        <taxon>Hypocreales</taxon>
        <taxon>Nectriaceae</taxon>
        <taxon>Neonectria</taxon>
    </lineage>
</organism>
<dbReference type="PANTHER" id="PTHR34389:SF2">
    <property type="entry name" value="L-RHAMNOSE MUTAROTASE"/>
    <property type="match status" value="1"/>
</dbReference>
<evidence type="ECO:0000313" key="2">
    <source>
        <dbReference type="Proteomes" id="UP001498476"/>
    </source>
</evidence>
<evidence type="ECO:0000313" key="1">
    <source>
        <dbReference type="EMBL" id="KAK7420673.1"/>
    </source>
</evidence>
<protein>
    <recommendedName>
        <fullName evidence="3">L-rhamnose mutarotase</fullName>
    </recommendedName>
</protein>
<dbReference type="SUPFAM" id="SSF54909">
    <property type="entry name" value="Dimeric alpha+beta barrel"/>
    <property type="match status" value="1"/>
</dbReference>
<dbReference type="Gene3D" id="3.30.70.100">
    <property type="match status" value="1"/>
</dbReference>
<dbReference type="InterPro" id="IPR008000">
    <property type="entry name" value="Rham/fucose_mutarotase"/>
</dbReference>
<sequence>MSTPSSQPAPTGRRFAQIVKLKPQHLDEYRDCHAKVWPDVLAQIKQCNIAEYSIFFDDTTNILFASFRYVGSDYAADMALMAANPRVREWWRMTDGWQESLVPGAVSSEAGEPSWWKPVEEVFYLP</sequence>
<keyword evidence="2" id="KW-1185">Reference proteome</keyword>
<gene>
    <name evidence="1" type="ORF">QQX98_002668</name>
</gene>
<dbReference type="Proteomes" id="UP001498476">
    <property type="component" value="Unassembled WGS sequence"/>
</dbReference>
<name>A0ABR1HHM1_9HYPO</name>
<evidence type="ECO:0008006" key="3">
    <source>
        <dbReference type="Google" id="ProtNLM"/>
    </source>
</evidence>
<accession>A0ABR1HHM1</accession>